<reference evidence="1 2" key="1">
    <citation type="journal article" date="2023" name="Nucleic Acids Res.">
        <title>The hologenome of Daphnia magna reveals possible DNA methylation and microbiome-mediated evolution of the host genome.</title>
        <authorList>
            <person name="Chaturvedi A."/>
            <person name="Li X."/>
            <person name="Dhandapani V."/>
            <person name="Marshall H."/>
            <person name="Kissane S."/>
            <person name="Cuenca-Cambronero M."/>
            <person name="Asole G."/>
            <person name="Calvet F."/>
            <person name="Ruiz-Romero M."/>
            <person name="Marangio P."/>
            <person name="Guigo R."/>
            <person name="Rago D."/>
            <person name="Mirbahai L."/>
            <person name="Eastwood N."/>
            <person name="Colbourne J.K."/>
            <person name="Zhou J."/>
            <person name="Mallon E."/>
            <person name="Orsini L."/>
        </authorList>
    </citation>
    <scope>NUCLEOTIDE SEQUENCE [LARGE SCALE GENOMIC DNA]</scope>
    <source>
        <strain evidence="1">LRV0_1</strain>
    </source>
</reference>
<evidence type="ECO:0000313" key="2">
    <source>
        <dbReference type="Proteomes" id="UP001234178"/>
    </source>
</evidence>
<evidence type="ECO:0000313" key="1">
    <source>
        <dbReference type="EMBL" id="KAK4011594.1"/>
    </source>
</evidence>
<dbReference type="EMBL" id="JAOYFB010000003">
    <property type="protein sequence ID" value="KAK4011594.1"/>
    <property type="molecule type" value="Genomic_DNA"/>
</dbReference>
<comment type="caution">
    <text evidence="1">The sequence shown here is derived from an EMBL/GenBank/DDBJ whole genome shotgun (WGS) entry which is preliminary data.</text>
</comment>
<proteinExistence type="predicted"/>
<protein>
    <submittedName>
        <fullName evidence="1">Uncharacterized protein</fullName>
    </submittedName>
</protein>
<dbReference type="Proteomes" id="UP001234178">
    <property type="component" value="Unassembled WGS sequence"/>
</dbReference>
<accession>A0ABQ9ZF94</accession>
<gene>
    <name evidence="1" type="ORF">OUZ56_020712</name>
</gene>
<name>A0ABQ9ZF94_9CRUS</name>
<sequence>MQTVVVSTLVRSLKQHARKNMVGNLTKLVSCPGRMTVDNLVEVWMSAWVNPECVHSTWCWLVYLTMIYSNGLPFGPHHHRLLTII</sequence>
<organism evidence="1 2">
    <name type="scientific">Daphnia magna</name>
    <dbReference type="NCBI Taxonomy" id="35525"/>
    <lineage>
        <taxon>Eukaryota</taxon>
        <taxon>Metazoa</taxon>
        <taxon>Ecdysozoa</taxon>
        <taxon>Arthropoda</taxon>
        <taxon>Crustacea</taxon>
        <taxon>Branchiopoda</taxon>
        <taxon>Diplostraca</taxon>
        <taxon>Cladocera</taxon>
        <taxon>Anomopoda</taxon>
        <taxon>Daphniidae</taxon>
        <taxon>Daphnia</taxon>
    </lineage>
</organism>
<keyword evidence="2" id="KW-1185">Reference proteome</keyword>